<evidence type="ECO:0008006" key="4">
    <source>
        <dbReference type="Google" id="ProtNLM"/>
    </source>
</evidence>
<keyword evidence="1" id="KW-0812">Transmembrane</keyword>
<organism evidence="2 3">
    <name type="scientific">Bacillus thermozeamaize</name>
    <dbReference type="NCBI Taxonomy" id="230954"/>
    <lineage>
        <taxon>Bacteria</taxon>
        <taxon>Bacillati</taxon>
        <taxon>Bacillota</taxon>
        <taxon>Bacilli</taxon>
        <taxon>Bacillales</taxon>
        <taxon>Bacillaceae</taxon>
        <taxon>Bacillus</taxon>
    </lineage>
</organism>
<gene>
    <name evidence="2" type="ORF">BAA01_04260</name>
</gene>
<comment type="caution">
    <text evidence="2">The sequence shown here is derived from an EMBL/GenBank/DDBJ whole genome shotgun (WGS) entry which is preliminary data.</text>
</comment>
<proteinExistence type="predicted"/>
<reference evidence="3" key="1">
    <citation type="submission" date="2016-06" db="EMBL/GenBank/DDBJ databases">
        <authorList>
            <person name="Nascimento L."/>
            <person name="Pereira R.V."/>
            <person name="Martins L.F."/>
            <person name="Quaggio R.B."/>
            <person name="Silva A.M."/>
            <person name="Setubal J.C."/>
        </authorList>
    </citation>
    <scope>NUCLEOTIDE SEQUENCE [LARGE SCALE GENOMIC DNA]</scope>
</reference>
<dbReference type="Proteomes" id="UP000196475">
    <property type="component" value="Unassembled WGS sequence"/>
</dbReference>
<keyword evidence="1" id="KW-1133">Transmembrane helix</keyword>
<protein>
    <recommendedName>
        <fullName evidence="4">DUF4330 domain-containing protein</fullName>
    </recommendedName>
</protein>
<keyword evidence="1" id="KW-0472">Membrane</keyword>
<dbReference type="Pfam" id="PF14221">
    <property type="entry name" value="DUF4330"/>
    <property type="match status" value="1"/>
</dbReference>
<sequence length="165" mass="17870">MAARKRVLGPLTWIDLIIIGLIVVGAVVGVLVYINMAGKVGPMEEVEATWTILVPDIRAELAEKVKVGEEVRLDVAADAAGKVTDFAVRPAKVEVPTADGKLVTQDSQIKYDLLITVKGPGEYNGINLYVGGRPLKLNDTIDIYSNAWHYRGVCADIRITRGEGQ</sequence>
<evidence type="ECO:0000313" key="2">
    <source>
        <dbReference type="EMBL" id="OUM84153.1"/>
    </source>
</evidence>
<name>A0A1Y3P9Y9_9BACI</name>
<dbReference type="EMBL" id="LZRT01000142">
    <property type="protein sequence ID" value="OUM84153.1"/>
    <property type="molecule type" value="Genomic_DNA"/>
</dbReference>
<dbReference type="AlphaFoldDB" id="A0A1Y3P9Y9"/>
<feature type="transmembrane region" description="Helical" evidence="1">
    <location>
        <begin position="12"/>
        <end position="34"/>
    </location>
</feature>
<accession>A0A1Y3P9Y9</accession>
<evidence type="ECO:0000313" key="3">
    <source>
        <dbReference type="Proteomes" id="UP000196475"/>
    </source>
</evidence>
<dbReference type="InterPro" id="IPR025480">
    <property type="entry name" value="DUF4330"/>
</dbReference>
<evidence type="ECO:0000256" key="1">
    <source>
        <dbReference type="SAM" id="Phobius"/>
    </source>
</evidence>